<sequence>MAQPRWIARARRWWRTTPPLIRHFSIGLLILGALLAGTGLWLDHTNWWDGHSFLVNLVSSLTSLCFGVPTALLILSHLGNAQADARRTRRARGFARAEVHEFQTALIRLFNVPNTAALASEVRNLLLDLHRLRTLRDTDGTAAAEWLRSFHALLNITPNPSRTYRQPTSWTALAADRWQWRHVATWHVRVETQWRVLNDEVRPRVAECALPWLSKISAAATEQAIRQLLSGNSRNPWHVQEPSSPQDAVAAMGHFLNDVRVLCVTADKLAVRYPPPVPSTAP</sequence>
<evidence type="ECO:0000313" key="3">
    <source>
        <dbReference type="Proteomes" id="UP000029095"/>
    </source>
</evidence>
<evidence type="ECO:0000256" key="1">
    <source>
        <dbReference type="SAM" id="Phobius"/>
    </source>
</evidence>
<name>A0A086N789_9ACTN</name>
<dbReference type="HOGENOM" id="CLU_986670_0_0_11"/>
<keyword evidence="1" id="KW-0472">Membrane</keyword>
<accession>A0A086N789</accession>
<dbReference type="RefSeq" id="WP_043375972.1">
    <property type="nucleotide sequence ID" value="NZ_KN039946.1"/>
</dbReference>
<dbReference type="AlphaFoldDB" id="A0A086N789"/>
<dbReference type="EMBL" id="JNFQ01000001">
    <property type="protein sequence ID" value="KFG77007.1"/>
    <property type="molecule type" value="Genomic_DNA"/>
</dbReference>
<organism evidence="2 3">
    <name type="scientific">Streptomyces mutabilis</name>
    <dbReference type="NCBI Taxonomy" id="67332"/>
    <lineage>
        <taxon>Bacteria</taxon>
        <taxon>Bacillati</taxon>
        <taxon>Actinomycetota</taxon>
        <taxon>Actinomycetes</taxon>
        <taxon>Kitasatosporales</taxon>
        <taxon>Streptomycetaceae</taxon>
        <taxon>Streptomyces</taxon>
    </lineage>
</organism>
<gene>
    <name evidence="2" type="ORF">FM21_13365</name>
</gene>
<keyword evidence="3" id="KW-1185">Reference proteome</keyword>
<feature type="transmembrane region" description="Helical" evidence="1">
    <location>
        <begin position="54"/>
        <end position="79"/>
    </location>
</feature>
<proteinExistence type="predicted"/>
<dbReference type="Proteomes" id="UP000029095">
    <property type="component" value="Unassembled WGS sequence"/>
</dbReference>
<reference evidence="2 3" key="1">
    <citation type="submission" date="2014-05" db="EMBL/GenBank/DDBJ databases">
        <title>Complete genome sequence of the Streptomyces mutabilis TRM45540.</title>
        <authorList>
            <person name="Luo X."/>
            <person name="Zhang L."/>
        </authorList>
    </citation>
    <scope>NUCLEOTIDE SEQUENCE [LARGE SCALE GENOMIC DNA]</scope>
    <source>
        <strain evidence="2 3">TRM45540</strain>
    </source>
</reference>
<evidence type="ECO:0000313" key="2">
    <source>
        <dbReference type="EMBL" id="KFG77007.1"/>
    </source>
</evidence>
<feature type="transmembrane region" description="Helical" evidence="1">
    <location>
        <begin position="20"/>
        <end position="42"/>
    </location>
</feature>
<keyword evidence="1" id="KW-0812">Transmembrane</keyword>
<comment type="caution">
    <text evidence="2">The sequence shown here is derived from an EMBL/GenBank/DDBJ whole genome shotgun (WGS) entry which is preliminary data.</text>
</comment>
<keyword evidence="1" id="KW-1133">Transmembrane helix</keyword>
<protein>
    <submittedName>
        <fullName evidence="2">Uncharacterized protein</fullName>
    </submittedName>
</protein>